<sequence length="57" mass="6669">MKNQHLEFHGYVGHLVRLKDGQTVKILGGQNLKLFVRNIDGSIIECYHDDIDFIWDK</sequence>
<evidence type="ECO:0000313" key="3">
    <source>
        <dbReference type="EMBL" id="AOV59140.1"/>
    </source>
</evidence>
<dbReference type="KEGG" id="vg:30306446"/>
<dbReference type="RefSeq" id="YP_009321420.1">
    <property type="nucleotide sequence ID" value="NC_031906.1"/>
</dbReference>
<dbReference type="OrthoDB" id="26112at10239"/>
<dbReference type="EMBL" id="KU686198">
    <property type="protein sequence ID" value="AOV58901.1"/>
    <property type="molecule type" value="Genomic_DNA"/>
</dbReference>
<gene>
    <name evidence="3" type="ORF">C421010_157</name>
    <name evidence="1" type="ORF">S250808_156</name>
    <name evidence="2" type="ORF">T040910_157</name>
</gene>
<dbReference type="GeneID" id="30306446"/>
<keyword evidence="4" id="KW-1185">Reference proteome</keyword>
<proteinExistence type="predicted"/>
<dbReference type="EMBL" id="KU686197">
    <property type="protein sequence ID" value="AOV58661.1"/>
    <property type="molecule type" value="Genomic_DNA"/>
</dbReference>
<dbReference type="EMBL" id="KU686199">
    <property type="protein sequence ID" value="AOV59140.1"/>
    <property type="molecule type" value="Genomic_DNA"/>
</dbReference>
<evidence type="ECO:0000313" key="6">
    <source>
        <dbReference type="Proteomes" id="UP000240920"/>
    </source>
</evidence>
<evidence type="ECO:0000313" key="4">
    <source>
        <dbReference type="Proteomes" id="UP000204537"/>
    </source>
</evidence>
<dbReference type="Proteomes" id="UP000240920">
    <property type="component" value="Segment"/>
</dbReference>
<name>A0A1D8KJ21_9CAUD</name>
<evidence type="ECO:0000313" key="1">
    <source>
        <dbReference type="EMBL" id="AOV58661.1"/>
    </source>
</evidence>
<evidence type="ECO:0000313" key="5">
    <source>
        <dbReference type="Proteomes" id="UP000240804"/>
    </source>
</evidence>
<dbReference type="Proteomes" id="UP000204537">
    <property type="component" value="Segment"/>
</dbReference>
<accession>A0A1D8KJ21</accession>
<reference evidence="4 5" key="1">
    <citation type="journal article" date="2016" name="Virology">
        <title>The genomic content and context of auxiliary metabolic genes in marine cyanomyoviruses.</title>
        <authorList>
            <person name="Crummett L.T."/>
            <person name="Puxty R.J."/>
            <person name="Weihe C."/>
            <person name="Marston M.F."/>
            <person name="Martiny J.B."/>
        </authorList>
    </citation>
    <scope>NUCLEOTIDE SEQUENCE [LARGE SCALE GENOMIC DNA]</scope>
    <source>
        <strain evidence="1">0808SB25</strain>
        <strain evidence="2">0910TB04</strain>
        <strain evidence="3">1010CC42</strain>
    </source>
</reference>
<protein>
    <submittedName>
        <fullName evidence="1">Uncharacterized protein</fullName>
    </submittedName>
</protein>
<dbReference type="Proteomes" id="UP000240804">
    <property type="component" value="Segment"/>
</dbReference>
<evidence type="ECO:0000313" key="2">
    <source>
        <dbReference type="EMBL" id="AOV58901.1"/>
    </source>
</evidence>
<organism evidence="1 6">
    <name type="scientific">Synechococcus phage S-CAM3</name>
    <dbReference type="NCBI Taxonomy" id="1883366"/>
    <lineage>
        <taxon>Viruses</taxon>
        <taxon>Duplodnaviria</taxon>
        <taxon>Heunggongvirae</taxon>
        <taxon>Uroviricota</taxon>
        <taxon>Caudoviricetes</taxon>
        <taxon>Pantevenvirales</taxon>
        <taxon>Kyanoviridae</taxon>
        <taxon>Charybdisvirus</taxon>
        <taxon>Charybdisvirus scam3</taxon>
    </lineage>
</organism>